<keyword evidence="1" id="KW-0805">Transcription regulation</keyword>
<dbReference type="GO" id="GO:0005829">
    <property type="term" value="C:cytosol"/>
    <property type="evidence" value="ECO:0007669"/>
    <property type="project" value="TreeGrafter"/>
</dbReference>
<evidence type="ECO:0000256" key="1">
    <source>
        <dbReference type="ARBA" id="ARBA00023015"/>
    </source>
</evidence>
<dbReference type="GO" id="GO:0043565">
    <property type="term" value="F:sequence-specific DNA binding"/>
    <property type="evidence" value="ECO:0007669"/>
    <property type="project" value="InterPro"/>
</dbReference>
<comment type="caution">
    <text evidence="5">The sequence shown here is derived from an EMBL/GenBank/DDBJ whole genome shotgun (WGS) entry which is preliminary data.</text>
</comment>
<dbReference type="Gene3D" id="1.10.10.10">
    <property type="entry name" value="Winged helix-like DNA-binding domain superfamily/Winged helix DNA-binding domain"/>
    <property type="match status" value="1"/>
</dbReference>
<evidence type="ECO:0000313" key="6">
    <source>
        <dbReference type="Proteomes" id="UP000320461"/>
    </source>
</evidence>
<sequence length="155" mass="16756">MRSRAPRVPYALRVDAIDERIMELLRADGRAAYGRLGEQVGLSASAVNRRVDRLVADGTIQGFSIRSGRPPGATQIQAYVEIFCSGSCSTTTLRETLEAIPEIRRAGTVSGDADAIALVVAPTIAQLESAIERIREAPDVDRTVSSIVLTDLFDR</sequence>
<dbReference type="Gene3D" id="3.30.70.920">
    <property type="match status" value="1"/>
</dbReference>
<dbReference type="PROSITE" id="PS50956">
    <property type="entry name" value="HTH_ASNC_2"/>
    <property type="match status" value="1"/>
</dbReference>
<dbReference type="EMBL" id="BJLQ01000063">
    <property type="protein sequence ID" value="GEA85945.1"/>
    <property type="molecule type" value="Genomic_DNA"/>
</dbReference>
<dbReference type="GO" id="GO:0043200">
    <property type="term" value="P:response to amino acid"/>
    <property type="evidence" value="ECO:0007669"/>
    <property type="project" value="TreeGrafter"/>
</dbReference>
<dbReference type="PRINTS" id="PR00033">
    <property type="entry name" value="HTHASNC"/>
</dbReference>
<feature type="domain" description="HTH asnC-type" evidence="4">
    <location>
        <begin position="14"/>
        <end position="66"/>
    </location>
</feature>
<protein>
    <submittedName>
        <fullName evidence="5">Putative transcriptional regulator, AsnC family protein</fullName>
    </submittedName>
</protein>
<gene>
    <name evidence="5" type="ORF">CGE01nite_31960</name>
</gene>
<evidence type="ECO:0000256" key="3">
    <source>
        <dbReference type="ARBA" id="ARBA00023163"/>
    </source>
</evidence>
<dbReference type="Proteomes" id="UP000320461">
    <property type="component" value="Unassembled WGS sequence"/>
</dbReference>
<dbReference type="InterPro" id="IPR019888">
    <property type="entry name" value="Tscrpt_reg_AsnC-like"/>
</dbReference>
<keyword evidence="2" id="KW-0238">DNA-binding</keyword>
<dbReference type="InterPro" id="IPR011008">
    <property type="entry name" value="Dimeric_a/b-barrel"/>
</dbReference>
<dbReference type="InterPro" id="IPR019887">
    <property type="entry name" value="Tscrpt_reg_AsnC/Lrp_C"/>
</dbReference>
<proteinExistence type="predicted"/>
<dbReference type="InterPro" id="IPR036388">
    <property type="entry name" value="WH-like_DNA-bd_sf"/>
</dbReference>
<organism evidence="5 6">
    <name type="scientific">Cellulomonas gelida</name>
    <dbReference type="NCBI Taxonomy" id="1712"/>
    <lineage>
        <taxon>Bacteria</taxon>
        <taxon>Bacillati</taxon>
        <taxon>Actinomycetota</taxon>
        <taxon>Actinomycetes</taxon>
        <taxon>Micrococcales</taxon>
        <taxon>Cellulomonadaceae</taxon>
        <taxon>Cellulomonas</taxon>
    </lineage>
</organism>
<dbReference type="AlphaFoldDB" id="A0A4Y3KRY9"/>
<dbReference type="InterPro" id="IPR036390">
    <property type="entry name" value="WH_DNA-bd_sf"/>
</dbReference>
<name>A0A4Y3KRY9_9CELL</name>
<evidence type="ECO:0000256" key="2">
    <source>
        <dbReference type="ARBA" id="ARBA00023125"/>
    </source>
</evidence>
<dbReference type="PANTHER" id="PTHR30154">
    <property type="entry name" value="LEUCINE-RESPONSIVE REGULATORY PROTEIN"/>
    <property type="match status" value="1"/>
</dbReference>
<dbReference type="SMART" id="SM00344">
    <property type="entry name" value="HTH_ASNC"/>
    <property type="match status" value="1"/>
</dbReference>
<dbReference type="Pfam" id="PF01037">
    <property type="entry name" value="AsnC_trans_reg"/>
    <property type="match status" value="1"/>
</dbReference>
<dbReference type="InterPro" id="IPR000485">
    <property type="entry name" value="AsnC-type_HTH_dom"/>
</dbReference>
<dbReference type="Pfam" id="PF13404">
    <property type="entry name" value="HTH_AsnC-type"/>
    <property type="match status" value="1"/>
</dbReference>
<keyword evidence="3" id="KW-0804">Transcription</keyword>
<keyword evidence="6" id="KW-1185">Reference proteome</keyword>
<reference evidence="5 6" key="1">
    <citation type="submission" date="2019-06" db="EMBL/GenBank/DDBJ databases">
        <title>Whole genome shotgun sequence of Cellulomonas gelida NBRC 3748.</title>
        <authorList>
            <person name="Hosoyama A."/>
            <person name="Uohara A."/>
            <person name="Ohji S."/>
            <person name="Ichikawa N."/>
        </authorList>
    </citation>
    <scope>NUCLEOTIDE SEQUENCE [LARGE SCALE GENOMIC DNA]</scope>
    <source>
        <strain evidence="5 6">NBRC 3748</strain>
    </source>
</reference>
<evidence type="ECO:0000259" key="4">
    <source>
        <dbReference type="PROSITE" id="PS50956"/>
    </source>
</evidence>
<dbReference type="SUPFAM" id="SSF46785">
    <property type="entry name" value="Winged helix' DNA-binding domain"/>
    <property type="match status" value="1"/>
</dbReference>
<accession>A0A4Y3KRY9</accession>
<evidence type="ECO:0000313" key="5">
    <source>
        <dbReference type="EMBL" id="GEA85945.1"/>
    </source>
</evidence>
<dbReference type="SUPFAM" id="SSF54909">
    <property type="entry name" value="Dimeric alpha+beta barrel"/>
    <property type="match status" value="1"/>
</dbReference>
<dbReference type="PANTHER" id="PTHR30154:SF45">
    <property type="entry name" value="TRANSCRIPTIONAL REGULATORY PROTEIN (PROBABLY ASNC-FAMILY)-RELATED"/>
    <property type="match status" value="1"/>
</dbReference>